<evidence type="ECO:0000256" key="1">
    <source>
        <dbReference type="ARBA" id="ARBA00001933"/>
    </source>
</evidence>
<evidence type="ECO:0000259" key="7">
    <source>
        <dbReference type="Pfam" id="PF00291"/>
    </source>
</evidence>
<dbReference type="InterPro" id="IPR027278">
    <property type="entry name" value="ACCD_DCysDesulf"/>
</dbReference>
<dbReference type="GO" id="GO:1901605">
    <property type="term" value="P:alpha-amino acid metabolic process"/>
    <property type="evidence" value="ECO:0007669"/>
    <property type="project" value="UniProtKB-ARBA"/>
</dbReference>
<proteinExistence type="inferred from homology"/>
<evidence type="ECO:0000256" key="5">
    <source>
        <dbReference type="PIRSR" id="PIRSR006278-2"/>
    </source>
</evidence>
<dbReference type="InterPro" id="IPR001926">
    <property type="entry name" value="TrpB-like_PALP"/>
</dbReference>
<evidence type="ECO:0000313" key="9">
    <source>
        <dbReference type="Proteomes" id="UP000320244"/>
    </source>
</evidence>
<feature type="compositionally biased region" description="Basic and acidic residues" evidence="6">
    <location>
        <begin position="1"/>
        <end position="16"/>
    </location>
</feature>
<comment type="similarity">
    <text evidence="2">Belongs to the ACC deaminase/D-cysteine desulfhydrase family.</text>
</comment>
<organism evidence="8 9">
    <name type="scientific">Leekyejoonella antrihumi</name>
    <dbReference type="NCBI Taxonomy" id="1660198"/>
    <lineage>
        <taxon>Bacteria</taxon>
        <taxon>Bacillati</taxon>
        <taxon>Actinomycetota</taxon>
        <taxon>Actinomycetes</taxon>
        <taxon>Micrococcales</taxon>
        <taxon>Dermacoccaceae</taxon>
        <taxon>Leekyejoonella</taxon>
    </lineage>
</organism>
<comment type="caution">
    <text evidence="8">The sequence shown here is derived from an EMBL/GenBank/DDBJ whole genome shotgun (WGS) entry which is preliminary data.</text>
</comment>
<name>A0A563E6W0_9MICO</name>
<evidence type="ECO:0000256" key="4">
    <source>
        <dbReference type="PIRSR" id="PIRSR006278-1"/>
    </source>
</evidence>
<dbReference type="OrthoDB" id="9801249at2"/>
<evidence type="ECO:0000256" key="6">
    <source>
        <dbReference type="SAM" id="MobiDB-lite"/>
    </source>
</evidence>
<reference evidence="8 9" key="1">
    <citation type="submission" date="2019-05" db="EMBL/GenBank/DDBJ databases">
        <authorList>
            <person name="Lee S.D."/>
        </authorList>
    </citation>
    <scope>NUCLEOTIDE SEQUENCE [LARGE SCALE GENOMIC DNA]</scope>
    <source>
        <strain evidence="8 9">C5-26</strain>
    </source>
</reference>
<feature type="modified residue" description="N6-(pyridoxal phosphate)lysine" evidence="5">
    <location>
        <position position="81"/>
    </location>
</feature>
<dbReference type="InterPro" id="IPR036052">
    <property type="entry name" value="TrpB-like_PALP_sf"/>
</dbReference>
<dbReference type="Gene3D" id="3.40.50.1100">
    <property type="match status" value="2"/>
</dbReference>
<feature type="domain" description="Tryptophan synthase beta chain-like PALP" evidence="7">
    <location>
        <begin position="44"/>
        <end position="329"/>
    </location>
</feature>
<protein>
    <submittedName>
        <fullName evidence="8">Pyridoxal-phosphate dependent enzyme</fullName>
    </submittedName>
</protein>
<dbReference type="EMBL" id="VCQV01000004">
    <property type="protein sequence ID" value="TWP38039.1"/>
    <property type="molecule type" value="Genomic_DNA"/>
</dbReference>
<dbReference type="Proteomes" id="UP000320244">
    <property type="component" value="Unassembled WGS sequence"/>
</dbReference>
<comment type="cofactor">
    <cofactor evidence="1">
        <name>pyridoxal 5'-phosphate</name>
        <dbReference type="ChEBI" id="CHEBI:597326"/>
    </cofactor>
</comment>
<accession>A0A563E6W0</accession>
<sequence>MDRPARHGRGRLDGRPVGHRVAHSPGRGTRALVPMTAPDRFPLTITPTPLRRAPGLEDHLGSGPIWVKRDDLIGFAVAGNKARPLEYLIGDALAHGADVLVATGSPTSNFCPAAALAARRAGLYCELIHSGAPPADPPVTMRMSEAAGAQLRFDPTVSRADLDEVVHRRVVELRKRGRRPYSVPRGGATAIGGVGFAVAAQELATQCAELDIEAGTIVIPTGSGGTQAGLLAGRAGSNLPLQVVGASVSRPVEEIRARVHHLAGQCARLLGTLEPSADDVEVRDAVGAGFGVASVADRESAHLALTAVGLLLDDTYGAKAMTVLRALTRESDGPFIFWCTGGLPSALHALEGPA</sequence>
<evidence type="ECO:0000313" key="8">
    <source>
        <dbReference type="EMBL" id="TWP38039.1"/>
    </source>
</evidence>
<gene>
    <name evidence="8" type="ORF">FGL98_04865</name>
</gene>
<feature type="region of interest" description="Disordered" evidence="6">
    <location>
        <begin position="1"/>
        <end position="29"/>
    </location>
</feature>
<keyword evidence="3 5" id="KW-0663">Pyridoxal phosphate</keyword>
<feature type="active site" description="Nucleophile" evidence="4">
    <location>
        <position position="108"/>
    </location>
</feature>
<dbReference type="SUPFAM" id="SSF53686">
    <property type="entry name" value="Tryptophan synthase beta subunit-like PLP-dependent enzymes"/>
    <property type="match status" value="1"/>
</dbReference>
<dbReference type="Pfam" id="PF00291">
    <property type="entry name" value="PALP"/>
    <property type="match status" value="1"/>
</dbReference>
<evidence type="ECO:0000256" key="3">
    <source>
        <dbReference type="ARBA" id="ARBA00022898"/>
    </source>
</evidence>
<keyword evidence="9" id="KW-1185">Reference proteome</keyword>
<dbReference type="PANTHER" id="PTHR43780">
    <property type="entry name" value="1-AMINOCYCLOPROPANE-1-CARBOXYLATE DEAMINASE-RELATED"/>
    <property type="match status" value="1"/>
</dbReference>
<evidence type="ECO:0000256" key="2">
    <source>
        <dbReference type="ARBA" id="ARBA00008639"/>
    </source>
</evidence>
<dbReference type="GO" id="GO:0019148">
    <property type="term" value="F:D-cysteine desulfhydrase activity"/>
    <property type="evidence" value="ECO:0007669"/>
    <property type="project" value="TreeGrafter"/>
</dbReference>
<dbReference type="PANTHER" id="PTHR43780:SF2">
    <property type="entry name" value="1-AMINOCYCLOPROPANE-1-CARBOXYLATE DEAMINASE-RELATED"/>
    <property type="match status" value="1"/>
</dbReference>
<reference evidence="8 9" key="2">
    <citation type="submission" date="2019-08" db="EMBL/GenBank/DDBJ databases">
        <title>Jejuicoccus antrihumi gen. nov., sp. nov., a new member of the family Dermacoccaceae isolated from a cave.</title>
        <authorList>
            <person name="Schumann P."/>
            <person name="Kim I.S."/>
        </authorList>
    </citation>
    <scope>NUCLEOTIDE SEQUENCE [LARGE SCALE GENOMIC DNA]</scope>
    <source>
        <strain evidence="8 9">C5-26</strain>
    </source>
</reference>
<dbReference type="PIRSF" id="PIRSF006278">
    <property type="entry name" value="ACCD_DCysDesulf"/>
    <property type="match status" value="1"/>
</dbReference>
<dbReference type="AlphaFoldDB" id="A0A563E6W0"/>